<accession>A0A1V0SIY4</accession>
<organism evidence="1">
    <name type="scientific">Klosneuvirus KNV1</name>
    <dbReference type="NCBI Taxonomy" id="1977640"/>
    <lineage>
        <taxon>Viruses</taxon>
        <taxon>Varidnaviria</taxon>
        <taxon>Bamfordvirae</taxon>
        <taxon>Nucleocytoviricota</taxon>
        <taxon>Megaviricetes</taxon>
        <taxon>Imitervirales</taxon>
        <taxon>Mimiviridae</taxon>
        <taxon>Klosneuvirinae</taxon>
        <taxon>Klosneuvirus</taxon>
    </lineage>
</organism>
<gene>
    <name evidence="1" type="ORF">Klosneuvirus_2_132</name>
</gene>
<dbReference type="EMBL" id="KY684109">
    <property type="protein sequence ID" value="ARF11696.1"/>
    <property type="molecule type" value="Genomic_DNA"/>
</dbReference>
<name>A0A1V0SIY4_9VIRU</name>
<evidence type="ECO:0000313" key="1">
    <source>
        <dbReference type="EMBL" id="ARF11696.1"/>
    </source>
</evidence>
<sequence length="139" mass="17176">MDKPYILFKPDEKILWICSYDSKNKYFIIAYVSKKYDDIRIITKETIERGLNYCCFWKKELLLNKWIEFDRKSKYLIKIVRNIKKQKMHYEHMYVTLSRYDKSKLYNKISNNERHKLYNKYKKKINVIVSVIYKASLFS</sequence>
<protein>
    <submittedName>
        <fullName evidence="1">Uncharacterized protein</fullName>
    </submittedName>
</protein>
<proteinExistence type="predicted"/>
<reference evidence="1" key="1">
    <citation type="journal article" date="2017" name="Science">
        <title>Giant viruses with an expanded complement of translation system components.</title>
        <authorList>
            <person name="Schulz F."/>
            <person name="Yutin N."/>
            <person name="Ivanova N.N."/>
            <person name="Ortega D.R."/>
            <person name="Lee T.K."/>
            <person name="Vierheilig J."/>
            <person name="Daims H."/>
            <person name="Horn M."/>
            <person name="Wagner M."/>
            <person name="Jensen G.J."/>
            <person name="Kyrpides N.C."/>
            <person name="Koonin E.V."/>
            <person name="Woyke T."/>
        </authorList>
    </citation>
    <scope>NUCLEOTIDE SEQUENCE</scope>
    <source>
        <strain evidence="1">KNV1</strain>
    </source>
</reference>